<feature type="chain" id="PRO_5030656235" evidence="2">
    <location>
        <begin position="30"/>
        <end position="172"/>
    </location>
</feature>
<sequence length="172" mass="18672">MTMNMNKPLKLFSVTVAVTVMLSFIPQQADARKGNRGGGKARTSVNRGGGQHKAANRNKSKNINRNKNKNINRNTNVNRNHNVNIDRDIDVDVDVDHHHGCCYGGYHPVATGVAIGATAAVTSAVIGSIVYSLPPNCTTVVTNNVSYRQCGSTWYEPRYSGNDVTYVIVEAP</sequence>
<protein>
    <submittedName>
        <fullName evidence="3">Uncharacterized protein</fullName>
    </submittedName>
</protein>
<feature type="signal peptide" evidence="2">
    <location>
        <begin position="1"/>
        <end position="29"/>
    </location>
</feature>
<evidence type="ECO:0000256" key="2">
    <source>
        <dbReference type="SAM" id="SignalP"/>
    </source>
</evidence>
<feature type="compositionally biased region" description="Basic residues" evidence="1">
    <location>
        <begin position="54"/>
        <end position="70"/>
    </location>
</feature>
<reference evidence="3 4" key="1">
    <citation type="journal article" date="2014" name="PLoS ONE">
        <title>Physiological and genomic features of a novel sulfur-oxidizing gammaproteobacterium belonging to a previously uncultivated symbiotic lineage isolated from a hydrothermal vent.</title>
        <authorList>
            <person name="Nunoura T."/>
            <person name="Takaki Y."/>
            <person name="Kazama H."/>
            <person name="Kakuta J."/>
            <person name="Shimamura S."/>
            <person name="Makita H."/>
            <person name="Hirai M."/>
            <person name="Miyazaki M."/>
            <person name="Takai K."/>
        </authorList>
    </citation>
    <scope>NUCLEOTIDE SEQUENCE [LARGE SCALE GENOMIC DNA]</scope>
    <source>
        <strain evidence="3 4">Hiromi1</strain>
    </source>
</reference>
<name>A0A7U6GJT8_9GAMM</name>
<keyword evidence="4" id="KW-1185">Reference proteome</keyword>
<feature type="region of interest" description="Disordered" evidence="1">
    <location>
        <begin position="29"/>
        <end position="79"/>
    </location>
</feature>
<evidence type="ECO:0000313" key="4">
    <source>
        <dbReference type="Proteomes" id="UP000031631"/>
    </source>
</evidence>
<dbReference type="KEGG" id="tbn:TBH_C2009"/>
<dbReference type="Proteomes" id="UP000031631">
    <property type="component" value="Chromosome"/>
</dbReference>
<organism evidence="3 4">
    <name type="scientific">Thiolapillus brandeum</name>
    <dbReference type="NCBI Taxonomy" id="1076588"/>
    <lineage>
        <taxon>Bacteria</taxon>
        <taxon>Pseudomonadati</taxon>
        <taxon>Pseudomonadota</taxon>
        <taxon>Gammaproteobacteria</taxon>
        <taxon>Chromatiales</taxon>
        <taxon>Sedimenticolaceae</taxon>
        <taxon>Thiolapillus</taxon>
    </lineage>
</organism>
<accession>A0A7U6GJT8</accession>
<gene>
    <name evidence="3" type="ORF">TBH_C2009</name>
</gene>
<proteinExistence type="predicted"/>
<evidence type="ECO:0000256" key="1">
    <source>
        <dbReference type="SAM" id="MobiDB-lite"/>
    </source>
</evidence>
<evidence type="ECO:0000313" key="3">
    <source>
        <dbReference type="EMBL" id="BAO44923.1"/>
    </source>
</evidence>
<dbReference type="EMBL" id="AP012273">
    <property type="protein sequence ID" value="BAO44923.1"/>
    <property type="molecule type" value="Genomic_DNA"/>
</dbReference>
<dbReference type="AlphaFoldDB" id="A0A7U6GJT8"/>
<keyword evidence="2" id="KW-0732">Signal</keyword>